<feature type="compositionally biased region" description="Low complexity" evidence="2">
    <location>
        <begin position="561"/>
        <end position="575"/>
    </location>
</feature>
<dbReference type="STRING" id="337451.A0A443NPA6"/>
<evidence type="ECO:0000313" key="4">
    <source>
        <dbReference type="EMBL" id="RWR80363.1"/>
    </source>
</evidence>
<reference evidence="4 5" key="1">
    <citation type="journal article" date="2019" name="Nat. Plants">
        <title>Stout camphor tree genome fills gaps in understanding of flowering plant genome evolution.</title>
        <authorList>
            <person name="Chaw S.M."/>
            <person name="Liu Y.C."/>
            <person name="Wu Y.W."/>
            <person name="Wang H.Y."/>
            <person name="Lin C.I."/>
            <person name="Wu C.S."/>
            <person name="Ke H.M."/>
            <person name="Chang L.Y."/>
            <person name="Hsu C.Y."/>
            <person name="Yang H.T."/>
            <person name="Sudianto E."/>
            <person name="Hsu M.H."/>
            <person name="Wu K.P."/>
            <person name="Wang L.N."/>
            <person name="Leebens-Mack J.H."/>
            <person name="Tsai I.J."/>
        </authorList>
    </citation>
    <scope>NUCLEOTIDE SEQUENCE [LARGE SCALE GENOMIC DNA]</scope>
    <source>
        <strain evidence="5">cv. Chaw 1501</strain>
        <tissue evidence="4">Young leaves</tissue>
    </source>
</reference>
<feature type="domain" description="CCHC-type" evidence="3">
    <location>
        <begin position="457"/>
        <end position="470"/>
    </location>
</feature>
<keyword evidence="1" id="KW-0862">Zinc</keyword>
<evidence type="ECO:0000259" key="3">
    <source>
        <dbReference type="PROSITE" id="PS50158"/>
    </source>
</evidence>
<proteinExistence type="predicted"/>
<sequence>MEPSLSTSSRVFFSFRLLRALNLPSQNLIEMKRRCKTQAKIDLEEEEEEEVVPTKSMAFDCSSDDDEEANKDLSLEIVEKARKREEKRKREEDFGGSDRRQGIIDISSLSPSHGSAFIDLGGDAEDLSVEIVENGWKFESKRKREGDWEGSEKNSFKNDEVIDLDSLSPSDEVELISTGEGAVEGEQKKKNPKKKMRWRKKKREKAIEEEKNFINNINTEESSVTVEAVRTDAVEVFDNDMKAEENFVAVEDVDVEGISLLDNVVNVEPLEATESTVPEAIGTSDNAILRKLLRGPRYFDPPDGNWGTCYNCGKEGHTIANCTEEKRKKPCFVCGKFGHGAKNCTQGQDCYICKRRGHIAKNCPEKHQQNSQSFKICLRCGDLGHDMSSCGNDYSLEDLKEIQCYICKCFGHLCCANIIDNGPIEVSCYNCGRSGHTGMGCAKARWEASSAASPTICYRCGEEGHFARGCNKSKSGQWNGEPSTPSQRFCKARKNAGFRSVPHDVGKIQKNRRTPNSDRKYMTTGKSKQRGGWITDDPGDLPNRKGRVNGWMSPATPDGKGQSAAGRFSSSQSSFRKPKGRFGTPSSHDSPNPSMHKFSASRFSHNKGNYWRAHDWQRDD</sequence>
<feature type="compositionally biased region" description="Polar residues" evidence="2">
    <location>
        <begin position="584"/>
        <end position="593"/>
    </location>
</feature>
<feature type="domain" description="CCHC-type" evidence="3">
    <location>
        <begin position="309"/>
        <end position="324"/>
    </location>
</feature>
<dbReference type="OrthoDB" id="427960at2759"/>
<feature type="domain" description="CCHC-type" evidence="3">
    <location>
        <begin position="350"/>
        <end position="365"/>
    </location>
</feature>
<dbReference type="PANTHER" id="PTHR46978:SF1">
    <property type="entry name" value="ZINC KNUCKLE (CCHC-TYPE) FAMILY PROTEIN"/>
    <property type="match status" value="1"/>
</dbReference>
<dbReference type="EMBL" id="QPKB01000003">
    <property type="protein sequence ID" value="RWR80363.1"/>
    <property type="molecule type" value="Genomic_DNA"/>
</dbReference>
<evidence type="ECO:0000256" key="2">
    <source>
        <dbReference type="SAM" id="MobiDB-lite"/>
    </source>
</evidence>
<feature type="region of interest" description="Disordered" evidence="2">
    <location>
        <begin position="501"/>
        <end position="620"/>
    </location>
</feature>
<feature type="domain" description="CCHC-type" evidence="3">
    <location>
        <begin position="428"/>
        <end position="441"/>
    </location>
</feature>
<keyword evidence="1" id="KW-0479">Metal-binding</keyword>
<dbReference type="GO" id="GO:0008270">
    <property type="term" value="F:zinc ion binding"/>
    <property type="evidence" value="ECO:0007669"/>
    <property type="project" value="UniProtKB-KW"/>
</dbReference>
<dbReference type="SMART" id="SM00343">
    <property type="entry name" value="ZnF_C2HC"/>
    <property type="match status" value="6"/>
</dbReference>
<protein>
    <submittedName>
        <fullName evidence="4">Zinc finger CCHC domain-containing protein 7</fullName>
    </submittedName>
</protein>
<name>A0A443NPA6_9MAGN</name>
<dbReference type="Proteomes" id="UP000283530">
    <property type="component" value="Unassembled WGS sequence"/>
</dbReference>
<dbReference type="InterPro" id="IPR036875">
    <property type="entry name" value="Znf_CCHC_sf"/>
</dbReference>
<evidence type="ECO:0000313" key="5">
    <source>
        <dbReference type="Proteomes" id="UP000283530"/>
    </source>
</evidence>
<gene>
    <name evidence="4" type="ORF">CKAN_00899800</name>
</gene>
<dbReference type="PROSITE" id="PS50158">
    <property type="entry name" value="ZF_CCHC"/>
    <property type="match status" value="5"/>
</dbReference>
<dbReference type="SUPFAM" id="SSF57756">
    <property type="entry name" value="Retrovirus zinc finger-like domains"/>
    <property type="match status" value="3"/>
</dbReference>
<accession>A0A443NPA6</accession>
<dbReference type="Pfam" id="PF00098">
    <property type="entry name" value="zf-CCHC"/>
    <property type="match status" value="3"/>
</dbReference>
<evidence type="ECO:0000256" key="1">
    <source>
        <dbReference type="PROSITE-ProRule" id="PRU00047"/>
    </source>
</evidence>
<comment type="caution">
    <text evidence="4">The sequence shown here is derived from an EMBL/GenBank/DDBJ whole genome shotgun (WGS) entry which is preliminary data.</text>
</comment>
<keyword evidence="1" id="KW-0863">Zinc-finger</keyword>
<feature type="domain" description="CCHC-type" evidence="3">
    <location>
        <begin position="331"/>
        <end position="346"/>
    </location>
</feature>
<keyword evidence="5" id="KW-1185">Reference proteome</keyword>
<dbReference type="Gene3D" id="4.10.60.10">
    <property type="entry name" value="Zinc finger, CCHC-type"/>
    <property type="match status" value="3"/>
</dbReference>
<dbReference type="GO" id="GO:0003676">
    <property type="term" value="F:nucleic acid binding"/>
    <property type="evidence" value="ECO:0007669"/>
    <property type="project" value="InterPro"/>
</dbReference>
<dbReference type="AlphaFoldDB" id="A0A443NPA6"/>
<dbReference type="PANTHER" id="PTHR46978">
    <property type="entry name" value="ZINC KNUCKLE (CCHC-TYPE) FAMILY PROTEIN"/>
    <property type="match status" value="1"/>
</dbReference>
<organism evidence="4 5">
    <name type="scientific">Cinnamomum micranthum f. kanehirae</name>
    <dbReference type="NCBI Taxonomy" id="337451"/>
    <lineage>
        <taxon>Eukaryota</taxon>
        <taxon>Viridiplantae</taxon>
        <taxon>Streptophyta</taxon>
        <taxon>Embryophyta</taxon>
        <taxon>Tracheophyta</taxon>
        <taxon>Spermatophyta</taxon>
        <taxon>Magnoliopsida</taxon>
        <taxon>Magnoliidae</taxon>
        <taxon>Laurales</taxon>
        <taxon>Lauraceae</taxon>
        <taxon>Cinnamomum</taxon>
    </lineage>
</organism>
<feature type="region of interest" description="Disordered" evidence="2">
    <location>
        <begin position="44"/>
        <end position="74"/>
    </location>
</feature>
<dbReference type="InterPro" id="IPR001878">
    <property type="entry name" value="Znf_CCHC"/>
</dbReference>